<name>A0A6B0U9R9_IXORI</name>
<organism evidence="2">
    <name type="scientific">Ixodes ricinus</name>
    <name type="common">Common tick</name>
    <name type="synonym">Acarus ricinus</name>
    <dbReference type="NCBI Taxonomy" id="34613"/>
    <lineage>
        <taxon>Eukaryota</taxon>
        <taxon>Metazoa</taxon>
        <taxon>Ecdysozoa</taxon>
        <taxon>Arthropoda</taxon>
        <taxon>Chelicerata</taxon>
        <taxon>Arachnida</taxon>
        <taxon>Acari</taxon>
        <taxon>Parasitiformes</taxon>
        <taxon>Ixodida</taxon>
        <taxon>Ixodoidea</taxon>
        <taxon>Ixodidae</taxon>
        <taxon>Ixodinae</taxon>
        <taxon>Ixodes</taxon>
    </lineage>
</organism>
<feature type="chain" id="PRO_5025473289" evidence="1">
    <location>
        <begin position="31"/>
        <end position="107"/>
    </location>
</feature>
<reference evidence="2" key="1">
    <citation type="submission" date="2019-12" db="EMBL/GenBank/DDBJ databases">
        <title>An insight into the sialome of adult female Ixodes ricinus ticks feeding for 6 days.</title>
        <authorList>
            <person name="Perner J."/>
            <person name="Ribeiro J.M.C."/>
        </authorList>
    </citation>
    <scope>NUCLEOTIDE SEQUENCE</scope>
    <source>
        <strain evidence="2">Semi-engorged</strain>
        <tissue evidence="2">Salivary glands</tissue>
    </source>
</reference>
<sequence>MTLQCPSATFPKRRLLFLYMLQVQFSLSLGASLATEVCICNAEEALACVVIYRVSEVPRPKNCGMARGADVLGPHMPPCARCTITACSCLPPASCGASAAYNSLLGC</sequence>
<accession>A0A6B0U9R9</accession>
<dbReference type="AlphaFoldDB" id="A0A6B0U9R9"/>
<dbReference type="EMBL" id="GIFC01007226">
    <property type="protein sequence ID" value="MXU89309.1"/>
    <property type="molecule type" value="Transcribed_RNA"/>
</dbReference>
<feature type="signal peptide" evidence="1">
    <location>
        <begin position="1"/>
        <end position="30"/>
    </location>
</feature>
<protein>
    <submittedName>
        <fullName evidence="2">Putative secreted protein</fullName>
    </submittedName>
</protein>
<evidence type="ECO:0000313" key="2">
    <source>
        <dbReference type="EMBL" id="MXU89309.1"/>
    </source>
</evidence>
<proteinExistence type="predicted"/>
<keyword evidence="1" id="KW-0732">Signal</keyword>
<evidence type="ECO:0000256" key="1">
    <source>
        <dbReference type="SAM" id="SignalP"/>
    </source>
</evidence>